<dbReference type="OrthoDB" id="3235815at2759"/>
<proteinExistence type="predicted"/>
<organism evidence="1 2">
    <name type="scientific">Bondarzewia mesenterica</name>
    <dbReference type="NCBI Taxonomy" id="1095465"/>
    <lineage>
        <taxon>Eukaryota</taxon>
        <taxon>Fungi</taxon>
        <taxon>Dikarya</taxon>
        <taxon>Basidiomycota</taxon>
        <taxon>Agaricomycotina</taxon>
        <taxon>Agaricomycetes</taxon>
        <taxon>Russulales</taxon>
        <taxon>Bondarzewiaceae</taxon>
        <taxon>Bondarzewia</taxon>
    </lineage>
</organism>
<sequence>MLTRSRQTPLAISSSYSGARVEWRHKYNRLESTRVALAESHRAYHISLMELHTEIPSLVSDMFRRPAPLLEELSFYCVDGAQTGCTIPEALFDGRAPRLSCLELRSCAMPWNSPAFTHEALTTLVLHCILSKPSTAQLLQFLESAPRLQTLVLHHCLPPVRGAATQLDKSVTLSHLKVLSLRGIISDCYDFSRYIKLPPDTAIAIEVVHADRRYAPNLVAADLANMIAGFLDSRARSARGSSTDLTKLMIDESVYWGLRIRLGVASPDPTASDTSTYDSFLKYDFSIEWAAAPIYCREATARLMTGICAQLPLDHVRELHVEGRFSVSRRRWLATFGRLQEVDTVHLVGDVVYGFLRAFGEQRLEIDSSLLSAAAVVPVVAGASQNRLLPAMTRLTLRLVDLKSDESRKYLDLLRDGLAARAAFSSSSSPFKLTIAEDEIQAHFAAEMDRRIIVEHAFALPTDEPMGRWALGPFKEPTIYDDGDLP</sequence>
<dbReference type="Proteomes" id="UP000310158">
    <property type="component" value="Unassembled WGS sequence"/>
</dbReference>
<evidence type="ECO:0008006" key="3">
    <source>
        <dbReference type="Google" id="ProtNLM"/>
    </source>
</evidence>
<keyword evidence="2" id="KW-1185">Reference proteome</keyword>
<dbReference type="SUPFAM" id="SSF52047">
    <property type="entry name" value="RNI-like"/>
    <property type="match status" value="1"/>
</dbReference>
<evidence type="ECO:0000313" key="2">
    <source>
        <dbReference type="Proteomes" id="UP000310158"/>
    </source>
</evidence>
<name>A0A4S4L937_9AGAM</name>
<evidence type="ECO:0000313" key="1">
    <source>
        <dbReference type="EMBL" id="THH08162.1"/>
    </source>
</evidence>
<dbReference type="AlphaFoldDB" id="A0A4S4L937"/>
<dbReference type="InterPro" id="IPR032675">
    <property type="entry name" value="LRR_dom_sf"/>
</dbReference>
<comment type="caution">
    <text evidence="1">The sequence shown here is derived from an EMBL/GenBank/DDBJ whole genome shotgun (WGS) entry which is preliminary data.</text>
</comment>
<protein>
    <recommendedName>
        <fullName evidence="3">F-box domain-containing protein</fullName>
    </recommendedName>
</protein>
<gene>
    <name evidence="1" type="ORF">EW146_g9086</name>
</gene>
<reference evidence="1 2" key="1">
    <citation type="submission" date="2019-02" db="EMBL/GenBank/DDBJ databases">
        <title>Genome sequencing of the rare red list fungi Bondarzewia mesenterica.</title>
        <authorList>
            <person name="Buettner E."/>
            <person name="Kellner H."/>
        </authorList>
    </citation>
    <scope>NUCLEOTIDE SEQUENCE [LARGE SCALE GENOMIC DNA]</scope>
    <source>
        <strain evidence="1 2">DSM 108281</strain>
    </source>
</reference>
<dbReference type="Gene3D" id="3.80.10.10">
    <property type="entry name" value="Ribonuclease Inhibitor"/>
    <property type="match status" value="1"/>
</dbReference>
<accession>A0A4S4L937</accession>
<dbReference type="EMBL" id="SGPL01000720">
    <property type="protein sequence ID" value="THH08162.1"/>
    <property type="molecule type" value="Genomic_DNA"/>
</dbReference>